<dbReference type="Proteomes" id="UP000067399">
    <property type="component" value="Chromosome"/>
</dbReference>
<name>A0A0N7KBF5_9GAMM</name>
<evidence type="ECO:0000313" key="3">
    <source>
        <dbReference type="Proteomes" id="UP000067399"/>
    </source>
</evidence>
<evidence type="ECO:0000313" key="2">
    <source>
        <dbReference type="EMBL" id="BAS67871.1"/>
    </source>
</evidence>
<gene>
    <name evidence="2" type="ORF">BSEPE_0880</name>
</gene>
<dbReference type="EMBL" id="AP013042">
    <property type="protein sequence ID" value="BAS67871.1"/>
    <property type="molecule type" value="Genomic_DNA"/>
</dbReference>
<keyword evidence="1" id="KW-0812">Transmembrane</keyword>
<keyword evidence="1" id="KW-0472">Membrane</keyword>
<keyword evidence="1" id="KW-1133">Transmembrane helix</keyword>
<accession>A0A0N7KBF5</accession>
<proteinExistence type="predicted"/>
<dbReference type="RefSeq" id="WP_066044535.1">
    <property type="nucleotide sequence ID" value="NZ_AP013042.1"/>
</dbReference>
<reference evidence="2 3" key="2">
    <citation type="journal article" date="2016" name="ISME J.">
        <title>Heterogeneous composition of key metabolic gene clusters in a vent mussel symbiont population.</title>
        <authorList>
            <person name="Ikuta T."/>
            <person name="Takaki Y."/>
            <person name="Nagai Y."/>
            <person name="Shimamura S."/>
            <person name="Tsuda M."/>
            <person name="Kawagucci S."/>
            <person name="Aoki Y."/>
            <person name="Inoue K."/>
            <person name="Teruya M."/>
            <person name="Satou K."/>
            <person name="Teruya K."/>
            <person name="Shimoji M."/>
            <person name="Tamotsu H."/>
            <person name="Hirano T."/>
            <person name="Maruyama T."/>
            <person name="Yoshida T."/>
        </authorList>
    </citation>
    <scope>NUCLEOTIDE SEQUENCE [LARGE SCALE GENOMIC DNA]</scope>
    <source>
        <strain evidence="2 3">Myojin Knoll</strain>
    </source>
</reference>
<reference evidence="2 3" key="1">
    <citation type="journal article" date="2000" name="Mar. Ecol. Prog. Ser.">
        <title>Phylogenetic characterization of endosymbionts in three hydrothermal vent mussels: influence on host distributions.</title>
        <authorList>
            <person name="Fujiwara Y."/>
            <person name="Takai K."/>
            <person name="Uematsu K."/>
            <person name="Tsuchida S."/>
            <person name="Hunt J.C."/>
            <person name="Hashimoto J."/>
        </authorList>
    </citation>
    <scope>NUCLEOTIDE SEQUENCE [LARGE SCALE GENOMIC DNA]</scope>
    <source>
        <strain evidence="2 3">Myojin Knoll</strain>
    </source>
</reference>
<sequence length="123" mass="14046">METLKDIKPLVSIPDNSLIYLLIMLAVVLLILLIFGRYIWQNQMIKRRNNDRKIALKALKELDFSNSKSTAYIFSAYASALVNETNAAEFEKINTALLTYKYKKQVGKLDAMLIAQIEAFVNV</sequence>
<evidence type="ECO:0000256" key="1">
    <source>
        <dbReference type="SAM" id="Phobius"/>
    </source>
</evidence>
<feature type="transmembrane region" description="Helical" evidence="1">
    <location>
        <begin position="18"/>
        <end position="40"/>
    </location>
</feature>
<dbReference type="OrthoDB" id="9791791at2"/>
<dbReference type="STRING" id="1303921.BSEPE_0880"/>
<dbReference type="AlphaFoldDB" id="A0A0N7KBF5"/>
<keyword evidence="3" id="KW-1185">Reference proteome</keyword>
<evidence type="ECO:0008006" key="4">
    <source>
        <dbReference type="Google" id="ProtNLM"/>
    </source>
</evidence>
<dbReference type="KEGG" id="ebh:BSEPE_0880"/>
<protein>
    <recommendedName>
        <fullName evidence="4">DUF4381 domain-containing protein</fullName>
    </recommendedName>
</protein>
<organism evidence="2 3">
    <name type="scientific">endosymbiont of Bathymodiolus septemdierum str. Myojin knoll</name>
    <dbReference type="NCBI Taxonomy" id="1303921"/>
    <lineage>
        <taxon>Bacteria</taxon>
        <taxon>Pseudomonadati</taxon>
        <taxon>Pseudomonadota</taxon>
        <taxon>Gammaproteobacteria</taxon>
        <taxon>sulfur-oxidizing symbionts</taxon>
    </lineage>
</organism>